<dbReference type="InterPro" id="IPR050403">
    <property type="entry name" value="Myosin_RLC"/>
</dbReference>
<dbReference type="Proteomes" id="UP000005666">
    <property type="component" value="Chromosome 7"/>
</dbReference>
<dbReference type="GO" id="GO:0005509">
    <property type="term" value="F:calcium ion binding"/>
    <property type="evidence" value="ECO:0007669"/>
    <property type="project" value="InterPro"/>
</dbReference>
<reference evidence="4 5" key="1">
    <citation type="journal article" date="2011" name="Proc. Natl. Acad. Sci. U.S.A.">
        <title>Evolutionary erosion of yeast sex chromosomes by mating-type switching accidents.</title>
        <authorList>
            <person name="Gordon J.L."/>
            <person name="Armisen D."/>
            <person name="Proux-Wera E."/>
            <person name="Oheigeartaigh S.S."/>
            <person name="Byrne K.P."/>
            <person name="Wolfe K.H."/>
        </authorList>
    </citation>
    <scope>NUCLEOTIDE SEQUENCE [LARGE SCALE GENOMIC DNA]</scope>
    <source>
        <strain evidence="5">ATCC 24235 / CBS 4417 / NBRC 1672 / NRRL Y-8282 / UCD 70-5</strain>
    </source>
</reference>
<evidence type="ECO:0000313" key="4">
    <source>
        <dbReference type="EMBL" id="CCE63863.1"/>
    </source>
</evidence>
<dbReference type="SMART" id="SM00054">
    <property type="entry name" value="EFh"/>
    <property type="match status" value="2"/>
</dbReference>
<dbReference type="GeneID" id="11533593"/>
<dbReference type="RefSeq" id="XP_003686297.1">
    <property type="nucleotide sequence ID" value="XM_003686249.1"/>
</dbReference>
<dbReference type="FunFam" id="1.10.238.10:FF:000178">
    <property type="entry name" value="Calmodulin-2 A"/>
    <property type="match status" value="1"/>
</dbReference>
<dbReference type="AlphaFoldDB" id="G8BVD5"/>
<accession>G8BVD5</accession>
<dbReference type="eggNOG" id="KOG0027">
    <property type="taxonomic scope" value="Eukaryota"/>
</dbReference>
<organism evidence="4 5">
    <name type="scientific">Tetrapisispora phaffii (strain ATCC 24235 / CBS 4417 / NBRC 1672 / NRRL Y-8282 / UCD 70-5)</name>
    <name type="common">Yeast</name>
    <name type="synonym">Fabospora phaffii</name>
    <dbReference type="NCBI Taxonomy" id="1071381"/>
    <lineage>
        <taxon>Eukaryota</taxon>
        <taxon>Fungi</taxon>
        <taxon>Dikarya</taxon>
        <taxon>Ascomycota</taxon>
        <taxon>Saccharomycotina</taxon>
        <taxon>Saccharomycetes</taxon>
        <taxon>Saccharomycetales</taxon>
        <taxon>Saccharomycetaceae</taxon>
        <taxon>Tetrapisispora</taxon>
    </lineage>
</organism>
<dbReference type="InterPro" id="IPR002048">
    <property type="entry name" value="EF_hand_dom"/>
</dbReference>
<evidence type="ECO:0000313" key="5">
    <source>
        <dbReference type="Proteomes" id="UP000005666"/>
    </source>
</evidence>
<keyword evidence="1" id="KW-0677">Repeat</keyword>
<keyword evidence="2" id="KW-0106">Calcium</keyword>
<gene>
    <name evidence="4" type="primary">TPHA0G00250</name>
    <name evidence="4" type="ordered locus">TPHA_0G00250</name>
</gene>
<dbReference type="Pfam" id="PF13499">
    <property type="entry name" value="EF-hand_7"/>
    <property type="match status" value="1"/>
</dbReference>
<feature type="domain" description="EF-hand" evidence="3">
    <location>
        <begin position="15"/>
        <end position="50"/>
    </location>
</feature>
<evidence type="ECO:0000256" key="2">
    <source>
        <dbReference type="ARBA" id="ARBA00022837"/>
    </source>
</evidence>
<keyword evidence="5" id="KW-1185">Reference proteome</keyword>
<dbReference type="PROSITE" id="PS00018">
    <property type="entry name" value="EF_HAND_1"/>
    <property type="match status" value="1"/>
</dbReference>
<dbReference type="HOGENOM" id="CLU_061288_9_2_1"/>
<dbReference type="PANTHER" id="PTHR23049">
    <property type="entry name" value="MYOSIN REGULATORY LIGHT CHAIN 2"/>
    <property type="match status" value="1"/>
</dbReference>
<evidence type="ECO:0000256" key="1">
    <source>
        <dbReference type="ARBA" id="ARBA00022737"/>
    </source>
</evidence>
<dbReference type="CDD" id="cd00051">
    <property type="entry name" value="EFh"/>
    <property type="match status" value="1"/>
</dbReference>
<dbReference type="GO" id="GO:0043226">
    <property type="term" value="C:organelle"/>
    <property type="evidence" value="ECO:0007669"/>
    <property type="project" value="UniProtKB-ARBA"/>
</dbReference>
<dbReference type="KEGG" id="tpf:TPHA_0G00250"/>
<dbReference type="OMA" id="DAFQMID"/>
<dbReference type="PROSITE" id="PS50222">
    <property type="entry name" value="EF_HAND_2"/>
    <property type="match status" value="1"/>
</dbReference>
<dbReference type="InterPro" id="IPR011992">
    <property type="entry name" value="EF-hand-dom_pair"/>
</dbReference>
<evidence type="ECO:0000259" key="3">
    <source>
        <dbReference type="PROSITE" id="PS50222"/>
    </source>
</evidence>
<protein>
    <recommendedName>
        <fullName evidence="3">EF-hand domain-containing protein</fullName>
    </recommendedName>
</protein>
<dbReference type="OrthoDB" id="429467at2759"/>
<dbReference type="STRING" id="1071381.G8BVD5"/>
<dbReference type="EMBL" id="HE612862">
    <property type="protein sequence ID" value="CCE63863.1"/>
    <property type="molecule type" value="Genomic_DNA"/>
</dbReference>
<dbReference type="InterPro" id="IPR018247">
    <property type="entry name" value="EF_Hand_1_Ca_BS"/>
</dbReference>
<sequence>MHTNQSLSVDQISPELINKLKNAFEIIDENGDGAITEADLSSIFKTLGIVMSSDEIKSMLGNNDESEGKLNYPEFLAMMGNILNRFNQKKEVVKKSFEVLSKNSNIDVKKGTIPKQTLLNYLEKNGYENAEIEFKEILMSFSNDKSVNNGDFKIVQFLETVFDE</sequence>
<dbReference type="SUPFAM" id="SSF47473">
    <property type="entry name" value="EF-hand"/>
    <property type="match status" value="1"/>
</dbReference>
<name>G8BVD5_TETPH</name>
<proteinExistence type="predicted"/>
<dbReference type="Gene3D" id="1.10.238.10">
    <property type="entry name" value="EF-hand"/>
    <property type="match status" value="1"/>
</dbReference>